<evidence type="ECO:0000256" key="4">
    <source>
        <dbReference type="ARBA" id="ARBA00022741"/>
    </source>
</evidence>
<feature type="binding site" evidence="11">
    <location>
        <position position="212"/>
    </location>
    <ligand>
        <name>Zn(2+)</name>
        <dbReference type="ChEBI" id="CHEBI:29105"/>
    </ligand>
</feature>
<dbReference type="GO" id="GO:0008270">
    <property type="term" value="F:zinc ion binding"/>
    <property type="evidence" value="ECO:0007669"/>
    <property type="project" value="UniProtKB-UniRule"/>
</dbReference>
<evidence type="ECO:0000256" key="8">
    <source>
        <dbReference type="ARBA" id="ARBA00037993"/>
    </source>
</evidence>
<name>A0A1F2PBR4_9EURY</name>
<comment type="catalytic activity">
    <reaction evidence="10 11">
        <text>7-carboxy-7-carbaguanine + NH4(+) + 2 ATP = 7-cyano-7-carbaguanine + 2 AMP + 2 diphosphate + 2 H(+)</text>
        <dbReference type="Rhea" id="RHEA:27982"/>
        <dbReference type="ChEBI" id="CHEBI:15378"/>
        <dbReference type="ChEBI" id="CHEBI:28938"/>
        <dbReference type="ChEBI" id="CHEBI:30616"/>
        <dbReference type="ChEBI" id="CHEBI:33019"/>
        <dbReference type="ChEBI" id="CHEBI:45075"/>
        <dbReference type="ChEBI" id="CHEBI:61036"/>
        <dbReference type="ChEBI" id="CHEBI:456215"/>
        <dbReference type="EC" id="6.3.4.20"/>
    </reaction>
</comment>
<dbReference type="GO" id="GO:0005524">
    <property type="term" value="F:ATP binding"/>
    <property type="evidence" value="ECO:0007669"/>
    <property type="project" value="UniProtKB-UniRule"/>
</dbReference>
<dbReference type="PATRIC" id="fig|1838285.3.peg.448"/>
<feature type="binding site" evidence="11">
    <location>
        <position position="198"/>
    </location>
    <ligand>
        <name>Zn(2+)</name>
        <dbReference type="ChEBI" id="CHEBI:29105"/>
    </ligand>
</feature>
<feature type="binding site" evidence="11">
    <location>
        <position position="206"/>
    </location>
    <ligand>
        <name>Zn(2+)</name>
        <dbReference type="ChEBI" id="CHEBI:29105"/>
    </ligand>
</feature>
<dbReference type="Gene3D" id="3.40.50.620">
    <property type="entry name" value="HUPs"/>
    <property type="match status" value="1"/>
</dbReference>
<evidence type="ECO:0000256" key="5">
    <source>
        <dbReference type="ARBA" id="ARBA00022833"/>
    </source>
</evidence>
<dbReference type="InterPro" id="IPR014729">
    <property type="entry name" value="Rossmann-like_a/b/a_fold"/>
</dbReference>
<accession>A0A1F2PBR4</accession>
<keyword evidence="5 11" id="KW-0862">Zinc</keyword>
<dbReference type="HAMAP" id="MF_01633">
    <property type="entry name" value="QueC"/>
    <property type="match status" value="1"/>
</dbReference>
<dbReference type="STRING" id="1838285.SCAL_000443"/>
<dbReference type="UniPathway" id="UPA00391"/>
<evidence type="ECO:0000313" key="12">
    <source>
        <dbReference type="EMBL" id="OFV68767.1"/>
    </source>
</evidence>
<dbReference type="CDD" id="cd01995">
    <property type="entry name" value="QueC-like"/>
    <property type="match status" value="1"/>
</dbReference>
<dbReference type="Pfam" id="PF06508">
    <property type="entry name" value="QueC"/>
    <property type="match status" value="1"/>
</dbReference>
<organism evidence="12 13">
    <name type="scientific">Candidatus Syntropharchaeum caldarium</name>
    <dbReference type="NCBI Taxonomy" id="1838285"/>
    <lineage>
        <taxon>Archaea</taxon>
        <taxon>Methanobacteriati</taxon>
        <taxon>Methanobacteriota</taxon>
        <taxon>Stenosarchaea group</taxon>
        <taxon>Methanomicrobia</taxon>
        <taxon>Methanosarcinales</taxon>
        <taxon>ANME-2 cluster</taxon>
        <taxon>Candidatus Syntropharchaeum</taxon>
    </lineage>
</organism>
<reference evidence="12" key="1">
    <citation type="submission" date="2016-05" db="EMBL/GenBank/DDBJ databases">
        <title>Microbial consortia oxidize butane by reversing methanogenesis.</title>
        <authorList>
            <person name="Laso-Perez R."/>
            <person name="Richter M."/>
            <person name="Wegener G."/>
            <person name="Musat F."/>
        </authorList>
    </citation>
    <scope>NUCLEOTIDE SEQUENCE [LARGE SCALE GENOMIC DNA]</scope>
    <source>
        <strain evidence="12">BOX2</strain>
    </source>
</reference>
<evidence type="ECO:0000313" key="13">
    <source>
        <dbReference type="Proteomes" id="UP000186940"/>
    </source>
</evidence>
<evidence type="ECO:0000256" key="3">
    <source>
        <dbReference type="ARBA" id="ARBA00022723"/>
    </source>
</evidence>
<evidence type="ECO:0000256" key="2">
    <source>
        <dbReference type="ARBA" id="ARBA00022598"/>
    </source>
</evidence>
<keyword evidence="4 11" id="KW-0547">Nucleotide-binding</keyword>
<comment type="caution">
    <text evidence="12">The sequence shown here is derived from an EMBL/GenBank/DDBJ whole genome shotgun (WGS) entry which is preliminary data.</text>
</comment>
<keyword evidence="3 11" id="KW-0479">Metal-binding</keyword>
<evidence type="ECO:0000256" key="11">
    <source>
        <dbReference type="HAMAP-Rule" id="MF_01633"/>
    </source>
</evidence>
<dbReference type="EC" id="6.3.4.20" evidence="9 11"/>
<sequence>MTCTVRGEKAVCVCSGGLDSTVAATIAAREGYELHILHASYGQIAEEREIEAVKRISEELGAKELVFVDLGFLGAFGGSALTDRSIEIPIDERVELDGTSTPDTWVPCRNLVLLAVASAYAESIGASTVFVGFNAEEAQSYPDNTPTFLERFNDVLEHAVASFTDPITVRAPLIGYFKREIVRKGVEVGAPLGLTWSCYLSGDLHCGRCEACQHRKRGFREAEVEDVTVYERK</sequence>
<dbReference type="SUPFAM" id="SSF52402">
    <property type="entry name" value="Adenine nucleotide alpha hydrolases-like"/>
    <property type="match status" value="1"/>
</dbReference>
<feature type="binding site" evidence="11">
    <location>
        <begin position="14"/>
        <end position="24"/>
    </location>
    <ligand>
        <name>ATP</name>
        <dbReference type="ChEBI" id="CHEBI:30616"/>
    </ligand>
</feature>
<keyword evidence="13" id="KW-1185">Reference proteome</keyword>
<dbReference type="PANTHER" id="PTHR42914">
    <property type="entry name" value="7-CYANO-7-DEAZAGUANINE SYNTHASE"/>
    <property type="match status" value="1"/>
</dbReference>
<evidence type="ECO:0000256" key="9">
    <source>
        <dbReference type="ARBA" id="ARBA00039149"/>
    </source>
</evidence>
<keyword evidence="2 11" id="KW-0436">Ligase</keyword>
<dbReference type="GO" id="GO:0016879">
    <property type="term" value="F:ligase activity, forming carbon-nitrogen bonds"/>
    <property type="evidence" value="ECO:0007669"/>
    <property type="project" value="UniProtKB-UniRule"/>
</dbReference>
<protein>
    <recommendedName>
        <fullName evidence="9 11">7-cyano-7-deazaguanine synthase</fullName>
        <ecNumber evidence="9 11">6.3.4.20</ecNumber>
    </recommendedName>
    <alternativeName>
        <fullName evidence="11">7-cyano-7-carbaguanine synthase</fullName>
    </alternativeName>
    <alternativeName>
        <fullName evidence="11">Archaeosine biosynthesis protein QueC</fullName>
    </alternativeName>
    <alternativeName>
        <fullName evidence="11">PreQ(0) synthase</fullName>
    </alternativeName>
</protein>
<evidence type="ECO:0000256" key="10">
    <source>
        <dbReference type="ARBA" id="ARBA00047890"/>
    </source>
</evidence>
<keyword evidence="6 11" id="KW-0067">ATP-binding</keyword>
<evidence type="ECO:0000256" key="7">
    <source>
        <dbReference type="ARBA" id="ARBA00037768"/>
    </source>
</evidence>
<dbReference type="AlphaFoldDB" id="A0A1F2PBR4"/>
<dbReference type="EMBL" id="LYOS01000001">
    <property type="protein sequence ID" value="OFV68767.1"/>
    <property type="molecule type" value="Genomic_DNA"/>
</dbReference>
<feature type="binding site" evidence="11">
    <location>
        <position position="209"/>
    </location>
    <ligand>
        <name>Zn(2+)</name>
        <dbReference type="ChEBI" id="CHEBI:29105"/>
    </ligand>
</feature>
<proteinExistence type="inferred from homology"/>
<comment type="function">
    <text evidence="7 11">Catalyzes the ATP-dependent conversion of 7-carboxy-7-deazaguanine (CDG) to 7-cyano-7-deazaguanine (preQ(0)).</text>
</comment>
<evidence type="ECO:0000256" key="6">
    <source>
        <dbReference type="ARBA" id="ARBA00022840"/>
    </source>
</evidence>
<dbReference type="PANTHER" id="PTHR42914:SF1">
    <property type="entry name" value="7-CYANO-7-DEAZAGUANINE SYNTHASE"/>
    <property type="match status" value="1"/>
</dbReference>
<evidence type="ECO:0000256" key="1">
    <source>
        <dbReference type="ARBA" id="ARBA00005061"/>
    </source>
</evidence>
<comment type="cofactor">
    <cofactor evidence="11">
        <name>Zn(2+)</name>
        <dbReference type="ChEBI" id="CHEBI:29105"/>
    </cofactor>
    <text evidence="11">Binds 1 zinc ion per subunit.</text>
</comment>
<dbReference type="InterPro" id="IPR018317">
    <property type="entry name" value="QueC"/>
</dbReference>
<comment type="similarity">
    <text evidence="8 11">Belongs to the QueC family.</text>
</comment>
<dbReference type="PIRSF" id="PIRSF006293">
    <property type="entry name" value="ExsB"/>
    <property type="match status" value="1"/>
</dbReference>
<comment type="pathway">
    <text evidence="1 11">Purine metabolism; 7-cyano-7-deazaguanine biosynthesis.</text>
</comment>
<dbReference type="NCBIfam" id="TIGR00364">
    <property type="entry name" value="7-cyano-7-deazaguanine synthase QueC"/>
    <property type="match status" value="1"/>
</dbReference>
<gene>
    <name evidence="11 12" type="primary">queC</name>
    <name evidence="12" type="ORF">SCAL_000443</name>
</gene>
<dbReference type="Proteomes" id="UP000186940">
    <property type="component" value="Unassembled WGS sequence"/>
</dbReference>